<name>A0AAD4LNG6_9AGAM</name>
<feature type="compositionally biased region" description="Low complexity" evidence="1">
    <location>
        <begin position="22"/>
        <end position="44"/>
    </location>
</feature>
<evidence type="ECO:0000256" key="1">
    <source>
        <dbReference type="SAM" id="MobiDB-lite"/>
    </source>
</evidence>
<evidence type="ECO:0000313" key="3">
    <source>
        <dbReference type="Proteomes" id="UP001201163"/>
    </source>
</evidence>
<protein>
    <submittedName>
        <fullName evidence="2">Uncharacterized protein</fullName>
    </submittedName>
</protein>
<accession>A0AAD4LNG6</accession>
<dbReference type="PANTHER" id="PTHR38696:SF1">
    <property type="entry name" value="MEDIATOR OF RNA POLYMERASE II TRANSCRIPTION SUBUNIT 13"/>
    <property type="match status" value="1"/>
</dbReference>
<feature type="region of interest" description="Disordered" evidence="1">
    <location>
        <begin position="22"/>
        <end position="124"/>
    </location>
</feature>
<comment type="caution">
    <text evidence="2">The sequence shown here is derived from an EMBL/GenBank/DDBJ whole genome shotgun (WGS) entry which is preliminary data.</text>
</comment>
<proteinExistence type="predicted"/>
<sequence length="389" mass="43429">MQYASSQFNGASYANQHSYQYPGQYYQQQPQPIQHQYSGQQQQYAASTPYTGTVPFPQPSPYATPSALQSAPSQPPVHRPPRTQTPHPQRRHTTAATVSTPRPPLRPAIKKKGHRTSSASANGTLPVATSLSRTRTHSGVEPQRLHPIARTRTNSSSRVDPDHVFMSINPPNGLELSNLAFQSTVDELREHIFPMWPPGVAHQVRHGHDWRVRFTGSPWDSRGHESIMAQRMICRIFWVLAVQGYVYLTSINTGCASPRLVFIRAPVDARAHFFAMSLNNAGDRVTFVDPPAAVANSLGLSLRTAFPHRIENEQTSEDGIFTIILKSGIHGMGPDKNLFLAHILKYINDMAFKLDASVPLARRGLFGLNGRKELWVFKGSESWWSANRK</sequence>
<gene>
    <name evidence="2" type="ORF">EDB92DRAFT_1404348</name>
</gene>
<dbReference type="AlphaFoldDB" id="A0AAD4LNG6"/>
<dbReference type="PANTHER" id="PTHR38696">
    <property type="entry name" value="MEDIATOR OF RNA POLYMERASE II TRANSCRIPTION SUBUNIT 13"/>
    <property type="match status" value="1"/>
</dbReference>
<dbReference type="EMBL" id="JAKELL010000007">
    <property type="protein sequence ID" value="KAH8997283.1"/>
    <property type="molecule type" value="Genomic_DNA"/>
</dbReference>
<evidence type="ECO:0000313" key="2">
    <source>
        <dbReference type="EMBL" id="KAH8997283.1"/>
    </source>
</evidence>
<dbReference type="Proteomes" id="UP001201163">
    <property type="component" value="Unassembled WGS sequence"/>
</dbReference>
<organism evidence="2 3">
    <name type="scientific">Lactarius akahatsu</name>
    <dbReference type="NCBI Taxonomy" id="416441"/>
    <lineage>
        <taxon>Eukaryota</taxon>
        <taxon>Fungi</taxon>
        <taxon>Dikarya</taxon>
        <taxon>Basidiomycota</taxon>
        <taxon>Agaricomycotina</taxon>
        <taxon>Agaricomycetes</taxon>
        <taxon>Russulales</taxon>
        <taxon>Russulaceae</taxon>
        <taxon>Lactarius</taxon>
    </lineage>
</organism>
<keyword evidence="3" id="KW-1185">Reference proteome</keyword>
<reference evidence="2" key="1">
    <citation type="submission" date="2022-01" db="EMBL/GenBank/DDBJ databases">
        <title>Comparative genomics reveals a dynamic genome evolution in the ectomycorrhizal milk-cap (Lactarius) mushrooms.</title>
        <authorList>
            <consortium name="DOE Joint Genome Institute"/>
            <person name="Lebreton A."/>
            <person name="Tang N."/>
            <person name="Kuo A."/>
            <person name="LaButti K."/>
            <person name="Drula E."/>
            <person name="Barry K."/>
            <person name="Clum A."/>
            <person name="Lipzen A."/>
            <person name="Mousain D."/>
            <person name="Ng V."/>
            <person name="Wang R."/>
            <person name="Wang X."/>
            <person name="Dai Y."/>
            <person name="Henrissat B."/>
            <person name="Grigoriev I.V."/>
            <person name="Guerin-Laguette A."/>
            <person name="Yu F."/>
            <person name="Martin F.M."/>
        </authorList>
    </citation>
    <scope>NUCLEOTIDE SEQUENCE</scope>
    <source>
        <strain evidence="2">QP</strain>
    </source>
</reference>